<reference evidence="2 3" key="1">
    <citation type="submission" date="2024-06" db="EMBL/GenBank/DDBJ databases">
        <title>Sorghum-associated microbial communities from plants grown in Nebraska, USA.</title>
        <authorList>
            <person name="Schachtman D."/>
        </authorList>
    </citation>
    <scope>NUCLEOTIDE SEQUENCE [LARGE SCALE GENOMIC DNA]</scope>
    <source>
        <strain evidence="2 3">2709</strain>
    </source>
</reference>
<keyword evidence="3" id="KW-1185">Reference proteome</keyword>
<name>A0ABV2QCA5_9BURK</name>
<keyword evidence="1" id="KW-1133">Transmembrane helix</keyword>
<feature type="transmembrane region" description="Helical" evidence="1">
    <location>
        <begin position="32"/>
        <end position="50"/>
    </location>
</feature>
<evidence type="ECO:0000313" key="2">
    <source>
        <dbReference type="EMBL" id="MET4578671.1"/>
    </source>
</evidence>
<evidence type="ECO:0000313" key="3">
    <source>
        <dbReference type="Proteomes" id="UP001549320"/>
    </source>
</evidence>
<gene>
    <name evidence="2" type="ORF">ABIE13_003787</name>
</gene>
<keyword evidence="1" id="KW-0812">Transmembrane</keyword>
<dbReference type="RefSeq" id="WP_354446098.1">
    <property type="nucleotide sequence ID" value="NZ_JBEPSH010000007.1"/>
</dbReference>
<evidence type="ECO:0000256" key="1">
    <source>
        <dbReference type="SAM" id="Phobius"/>
    </source>
</evidence>
<dbReference type="EMBL" id="JBEPSH010000007">
    <property type="protein sequence ID" value="MET4578671.1"/>
    <property type="molecule type" value="Genomic_DNA"/>
</dbReference>
<keyword evidence="1" id="KW-0472">Membrane</keyword>
<organism evidence="2 3">
    <name type="scientific">Ottowia thiooxydans</name>
    <dbReference type="NCBI Taxonomy" id="219182"/>
    <lineage>
        <taxon>Bacteria</taxon>
        <taxon>Pseudomonadati</taxon>
        <taxon>Pseudomonadota</taxon>
        <taxon>Betaproteobacteria</taxon>
        <taxon>Burkholderiales</taxon>
        <taxon>Comamonadaceae</taxon>
        <taxon>Ottowia</taxon>
    </lineage>
</organism>
<protein>
    <submittedName>
        <fullName evidence="2">Uncharacterized protein</fullName>
    </submittedName>
</protein>
<sequence>MIGLIVIGLLITWLVITGMITAGIVREIRIPGASLLGVLIFPVVAALPFSDEIIGRWQFQRLCKAEAKVWVAPDARNVVAARRGDSYTSELVGYVIPVREQGVAYIDADTGKPFYSYKTFHTPGGVVMQLGLNMGSSSSCRPDKWTSRENGFDIDELMRRGKN</sequence>
<accession>A0ABV2QCA5</accession>
<comment type="caution">
    <text evidence="2">The sequence shown here is derived from an EMBL/GenBank/DDBJ whole genome shotgun (WGS) entry which is preliminary data.</text>
</comment>
<dbReference type="Proteomes" id="UP001549320">
    <property type="component" value="Unassembled WGS sequence"/>
</dbReference>
<feature type="transmembrane region" description="Helical" evidence="1">
    <location>
        <begin position="6"/>
        <end position="25"/>
    </location>
</feature>
<proteinExistence type="predicted"/>